<reference evidence="17 18" key="1">
    <citation type="journal article" date="2020" name="Nat. Commun.">
        <title>Genome of Tripterygium wilfordii and identification of cytochrome P450 involved in triptolide biosynthesis.</title>
        <authorList>
            <person name="Tu L."/>
            <person name="Su P."/>
            <person name="Zhang Z."/>
            <person name="Gao L."/>
            <person name="Wang J."/>
            <person name="Hu T."/>
            <person name="Zhou J."/>
            <person name="Zhang Y."/>
            <person name="Zhao Y."/>
            <person name="Liu Y."/>
            <person name="Song Y."/>
            <person name="Tong Y."/>
            <person name="Lu Y."/>
            <person name="Yang J."/>
            <person name="Xu C."/>
            <person name="Jia M."/>
            <person name="Peters R.J."/>
            <person name="Huang L."/>
            <person name="Gao W."/>
        </authorList>
    </citation>
    <scope>NUCLEOTIDE SEQUENCE [LARGE SCALE GENOMIC DNA]</scope>
    <source>
        <strain evidence="18">cv. XIE 37</strain>
        <tissue evidence="17">Leaf</tissue>
    </source>
</reference>
<dbReference type="InterPro" id="IPR008146">
    <property type="entry name" value="Gln_synth_cat_dom"/>
</dbReference>
<feature type="transmembrane region" description="Helical" evidence="15">
    <location>
        <begin position="552"/>
        <end position="578"/>
    </location>
</feature>
<evidence type="ECO:0000256" key="11">
    <source>
        <dbReference type="ARBA" id="ARBA00022989"/>
    </source>
</evidence>
<evidence type="ECO:0000256" key="12">
    <source>
        <dbReference type="ARBA" id="ARBA00023136"/>
    </source>
</evidence>
<evidence type="ECO:0000256" key="14">
    <source>
        <dbReference type="RuleBase" id="RU000384"/>
    </source>
</evidence>
<evidence type="ECO:0000259" key="16">
    <source>
        <dbReference type="PROSITE" id="PS51987"/>
    </source>
</evidence>
<evidence type="ECO:0000256" key="4">
    <source>
        <dbReference type="ARBA" id="ARBA00011823"/>
    </source>
</evidence>
<dbReference type="FunFam" id="3.30.590.10:FF:000011">
    <property type="entry name" value="Glutamine synthetase"/>
    <property type="match status" value="1"/>
</dbReference>
<dbReference type="InterPro" id="IPR014746">
    <property type="entry name" value="Gln_synth/guanido_kin_cat_dom"/>
</dbReference>
<feature type="domain" description="GS catalytic" evidence="16">
    <location>
        <begin position="1"/>
        <end position="295"/>
    </location>
</feature>
<dbReference type="Pfam" id="PF05512">
    <property type="entry name" value="AWPM-19"/>
    <property type="match status" value="1"/>
</dbReference>
<dbReference type="PROSITE" id="PS00181">
    <property type="entry name" value="GLNA_ATP"/>
    <property type="match status" value="1"/>
</dbReference>
<keyword evidence="11 15" id="KW-1133">Transmembrane helix</keyword>
<proteinExistence type="inferred from homology"/>
<evidence type="ECO:0000256" key="13">
    <source>
        <dbReference type="PROSITE-ProRule" id="PRU01331"/>
    </source>
</evidence>
<gene>
    <name evidence="17" type="ORF">HS088_TW13G01502</name>
</gene>
<comment type="caution">
    <text evidence="17">The sequence shown here is derived from an EMBL/GenBank/DDBJ whole genome shotgun (WGS) entry which is preliminary data.</text>
</comment>
<dbReference type="FunCoup" id="A0A7J7CWY0">
    <property type="interactions" value="639"/>
</dbReference>
<dbReference type="SUPFAM" id="SSF55931">
    <property type="entry name" value="Glutamine synthetase/guanido kinase"/>
    <property type="match status" value="1"/>
</dbReference>
<evidence type="ECO:0000256" key="7">
    <source>
        <dbReference type="ARBA" id="ARBA00022598"/>
    </source>
</evidence>
<evidence type="ECO:0000256" key="6">
    <source>
        <dbReference type="ARBA" id="ARBA00022490"/>
    </source>
</evidence>
<accession>A0A7J7CWY0</accession>
<dbReference type="PANTHER" id="PTHR33514">
    <property type="entry name" value="PROTEIN ABCI12, CHLOROPLASTIC"/>
    <property type="match status" value="1"/>
</dbReference>
<evidence type="ECO:0000256" key="9">
    <source>
        <dbReference type="ARBA" id="ARBA00022741"/>
    </source>
</evidence>
<evidence type="ECO:0000256" key="1">
    <source>
        <dbReference type="ARBA" id="ARBA00004141"/>
    </source>
</evidence>
<keyword evidence="6" id="KW-0963">Cytoplasm</keyword>
<feature type="transmembrane region" description="Helical" evidence="15">
    <location>
        <begin position="660"/>
        <end position="680"/>
    </location>
</feature>
<dbReference type="GO" id="GO:0009507">
    <property type="term" value="C:chloroplast"/>
    <property type="evidence" value="ECO:0007669"/>
    <property type="project" value="TreeGrafter"/>
</dbReference>
<keyword evidence="7" id="KW-0436">Ligase</keyword>
<keyword evidence="8 15" id="KW-0812">Transmembrane</keyword>
<dbReference type="CDD" id="cd16914">
    <property type="entry name" value="EcfT"/>
    <property type="match status" value="1"/>
</dbReference>
<dbReference type="Pfam" id="PF00120">
    <property type="entry name" value="Gln-synt_C"/>
    <property type="match status" value="1"/>
</dbReference>
<feature type="transmembrane region" description="Helical" evidence="15">
    <location>
        <begin position="517"/>
        <end position="540"/>
    </location>
</feature>
<dbReference type="InParanoid" id="A0A7J7CWY0"/>
<keyword evidence="9" id="KW-0547">Nucleotide-binding</keyword>
<feature type="transmembrane region" description="Helical" evidence="15">
    <location>
        <begin position="323"/>
        <end position="345"/>
    </location>
</feature>
<keyword evidence="12 15" id="KW-0472">Membrane</keyword>
<dbReference type="EC" id="6.3.1.2" evidence="5"/>
<comment type="subunit">
    <text evidence="4">Homooctamer.</text>
</comment>
<evidence type="ECO:0000313" key="18">
    <source>
        <dbReference type="Proteomes" id="UP000593562"/>
    </source>
</evidence>
<feature type="transmembrane region" description="Helical" evidence="15">
    <location>
        <begin position="276"/>
        <end position="303"/>
    </location>
</feature>
<sequence length="681" mass="74783">MVWDRARIHLTSAKCEMALGLARWRLSWSSRINISGTNGEVMPGQWEFQVGPSVGIEAGDHIWCARYLLERITEQAGVVLSLDPKPIEGDWNGAGCHTNYSTKSMREDGGFEVIKKAILNLSLRHKEHISAYGEGNERRLTGKHETASIDTFSWGVANRGCSIRVGRETEKQGKGYLEDRRPASNMDPYVVTSLLAETTLLWEPTLEAEALAAQKLSLQSIIAMAFYTNQKVTTVLLVLNLVLYFIIITIAAWAVNHGIQRSRETASALSVPLQIFPIYFPFGNMSTGFFVIYTLLAGVVGMATSHTGLEHVRLWDISEIHDAAASSMVTWSLTLLAMGPSYVLVKKRCLVVGASVDNNVGDGGWVNRLPTGGLLADRVFRLISGATASPIGQFISSPTTFLHAVDPRIKLVWLLALVLLPARSHIVMRFGLVIYTAILSMWILPSRVWMDQLGRVSLLSGILFIMLGLGTDGIQLPVQPRAPPAAIIGLPNIPTSLEGYSYVLMKLGPLQFTRKGLSVASTAACLTFTIFQSASLCLATTTPEQLAFALRWFMLPLTGMGVPVAEIVLTLLLSLRFINLVFDEVRNVALGIVSRRIHWQQLTVMETIEVFAAYIRRIFKNIFSHAEQISQAMIVRGFRGDCNTHKIYFSSDSSAGMADFISLLCLIGVIGAAVLSNSVLV</sequence>
<evidence type="ECO:0000256" key="8">
    <source>
        <dbReference type="ARBA" id="ARBA00022692"/>
    </source>
</evidence>
<dbReference type="AlphaFoldDB" id="A0A7J7CWY0"/>
<dbReference type="Gene3D" id="3.30.590.10">
    <property type="entry name" value="Glutamine synthetase/guanido kinase, catalytic domain"/>
    <property type="match status" value="1"/>
</dbReference>
<dbReference type="InterPro" id="IPR003339">
    <property type="entry name" value="ABC/ECF_trnsptr_transmembrane"/>
</dbReference>
<organism evidence="17 18">
    <name type="scientific">Tripterygium wilfordii</name>
    <name type="common">Thunder God vine</name>
    <dbReference type="NCBI Taxonomy" id="458696"/>
    <lineage>
        <taxon>Eukaryota</taxon>
        <taxon>Viridiplantae</taxon>
        <taxon>Streptophyta</taxon>
        <taxon>Embryophyta</taxon>
        <taxon>Tracheophyta</taxon>
        <taxon>Spermatophyta</taxon>
        <taxon>Magnoliopsida</taxon>
        <taxon>eudicotyledons</taxon>
        <taxon>Gunneridae</taxon>
        <taxon>Pentapetalae</taxon>
        <taxon>rosids</taxon>
        <taxon>fabids</taxon>
        <taxon>Celastrales</taxon>
        <taxon>Celastraceae</taxon>
        <taxon>Tripterygium</taxon>
    </lineage>
</organism>
<evidence type="ECO:0000256" key="15">
    <source>
        <dbReference type="SAM" id="Phobius"/>
    </source>
</evidence>
<keyword evidence="10" id="KW-0067">ATP-binding</keyword>
<dbReference type="PROSITE" id="PS51987">
    <property type="entry name" value="GS_CATALYTIC"/>
    <property type="match status" value="1"/>
</dbReference>
<feature type="transmembrane region" description="Helical" evidence="15">
    <location>
        <begin position="456"/>
        <end position="474"/>
    </location>
</feature>
<dbReference type="GO" id="GO:0005524">
    <property type="term" value="F:ATP binding"/>
    <property type="evidence" value="ECO:0007669"/>
    <property type="project" value="UniProtKB-KW"/>
</dbReference>
<protein>
    <recommendedName>
        <fullName evidence="5">glutamine synthetase</fullName>
        <ecNumber evidence="5">6.3.1.2</ecNumber>
    </recommendedName>
</protein>
<dbReference type="EMBL" id="JAAARO010000013">
    <property type="protein sequence ID" value="KAF5738601.1"/>
    <property type="molecule type" value="Genomic_DNA"/>
</dbReference>
<feature type="transmembrane region" description="Helical" evidence="15">
    <location>
        <begin position="426"/>
        <end position="444"/>
    </location>
</feature>
<feature type="transmembrane region" description="Helical" evidence="15">
    <location>
        <begin position="235"/>
        <end position="255"/>
    </location>
</feature>
<dbReference type="Proteomes" id="UP000593562">
    <property type="component" value="Unassembled WGS sequence"/>
</dbReference>
<name>A0A7J7CWY0_TRIWF</name>
<dbReference type="GO" id="GO:0004356">
    <property type="term" value="F:glutamine synthetase activity"/>
    <property type="evidence" value="ECO:0007669"/>
    <property type="project" value="UniProtKB-EC"/>
</dbReference>
<comment type="subcellular location">
    <subcellularLocation>
        <location evidence="2">Cytoplasm</location>
    </subcellularLocation>
    <subcellularLocation>
        <location evidence="1">Membrane</location>
        <topology evidence="1">Multi-pass membrane protein</topology>
    </subcellularLocation>
</comment>
<dbReference type="PANTHER" id="PTHR33514:SF13">
    <property type="entry name" value="PROTEIN ABCI12, CHLOROPLASTIC"/>
    <property type="match status" value="1"/>
</dbReference>
<keyword evidence="18" id="KW-1185">Reference proteome</keyword>
<evidence type="ECO:0000256" key="5">
    <source>
        <dbReference type="ARBA" id="ARBA00012937"/>
    </source>
</evidence>
<dbReference type="GO" id="GO:0005886">
    <property type="term" value="C:plasma membrane"/>
    <property type="evidence" value="ECO:0007669"/>
    <property type="project" value="UniProtKB-ARBA"/>
</dbReference>
<dbReference type="InterPro" id="IPR027303">
    <property type="entry name" value="Gln_synth_gly_rich_site"/>
</dbReference>
<evidence type="ECO:0000256" key="2">
    <source>
        <dbReference type="ARBA" id="ARBA00004496"/>
    </source>
</evidence>
<evidence type="ECO:0000256" key="10">
    <source>
        <dbReference type="ARBA" id="ARBA00022840"/>
    </source>
</evidence>
<dbReference type="Pfam" id="PF02361">
    <property type="entry name" value="CbiQ"/>
    <property type="match status" value="1"/>
</dbReference>
<evidence type="ECO:0000256" key="3">
    <source>
        <dbReference type="ARBA" id="ARBA00009897"/>
    </source>
</evidence>
<dbReference type="InterPro" id="IPR008390">
    <property type="entry name" value="AWPM-19"/>
</dbReference>
<dbReference type="SMART" id="SM01230">
    <property type="entry name" value="Gln-synt_C"/>
    <property type="match status" value="1"/>
</dbReference>
<evidence type="ECO:0000313" key="17">
    <source>
        <dbReference type="EMBL" id="KAF5738601.1"/>
    </source>
</evidence>
<comment type="similarity">
    <text evidence="3 13 14">Belongs to the glutamine synthetase family.</text>
</comment>